<keyword evidence="2" id="KW-0472">Membrane</keyword>
<evidence type="ECO:0000256" key="1">
    <source>
        <dbReference type="SAM" id="MobiDB-lite"/>
    </source>
</evidence>
<dbReference type="AlphaFoldDB" id="A0A7T7BIK0"/>
<feature type="region of interest" description="Disordered" evidence="1">
    <location>
        <begin position="185"/>
        <end position="247"/>
    </location>
</feature>
<dbReference type="EMBL" id="CP060774">
    <property type="protein sequence ID" value="QQK41101.1"/>
    <property type="molecule type" value="Genomic_DNA"/>
</dbReference>
<feature type="region of interest" description="Disordered" evidence="1">
    <location>
        <begin position="60"/>
        <end position="88"/>
    </location>
</feature>
<dbReference type="RefSeq" id="XP_014531650.2">
    <property type="nucleotide sequence ID" value="XM_014676164.2"/>
</dbReference>
<dbReference type="GeneID" id="26235809"/>
<feature type="compositionally biased region" description="Polar residues" evidence="1">
    <location>
        <begin position="316"/>
        <end position="327"/>
    </location>
</feature>
<feature type="region of interest" description="Disordered" evidence="1">
    <location>
        <begin position="531"/>
        <end position="570"/>
    </location>
</feature>
<dbReference type="Proteomes" id="UP000595662">
    <property type="component" value="Chromosome 1"/>
</dbReference>
<evidence type="ECO:0000313" key="4">
    <source>
        <dbReference type="Proteomes" id="UP000595662"/>
    </source>
</evidence>
<accession>A0A7T7BIK0</accession>
<sequence length="570" mass="59492">MARTSSGSCHFLFVNPACDHTALRPVPSDLLTDERLGSLPFIQLFSSLLYSSRLRHRKAGLDEQDAGSDLPDQTPILPDTDKVPDENCDSKNSLCLERGMNESDLLLEKRDETTSADPTIIETVLQVVDASSQIPFQSTATKFPTTISGSAYATDLPSGSDGLTATATASISIDLGLLTSPTASSISDTSISSSADSTQTSSTASTNLTSRLPSASRSASATVINSPVRTPTRLIAPSSPKPSATTTLSQAHNYWLYPDHSSSSASASSSNSNSGSSTSSASSTDYTTSSSNVNGGSESTSSATGTGSTPTASQTLVLGQNSTSNPDTPKIVGGVVGSVAGLTLIALLLFYYLRRRGFFMEKTGRPNMIGDAAAGAGAGSREIVERRESNDPLFTASYLAPAFMKRWRQSTATTRSGSTIDSAPSERGFQKISGRKLPPVFTHGGDGYGGGFDGDSPIGSGFSATSPAMGPMASPSFYAPPPTSPYGSPLDSNFTREVEEPTPPTRPNLTHLPNSNTVTVATPITVTPAHPVAQPQSAMPFVPPRPDGLGRSLHSFDGSRSSRFTEVMDQ</sequence>
<dbReference type="KEGG" id="pdp:PDIP_74930"/>
<feature type="compositionally biased region" description="Gly residues" evidence="1">
    <location>
        <begin position="444"/>
        <end position="453"/>
    </location>
</feature>
<name>A0A7T7BIK0_PENDI</name>
<keyword evidence="2" id="KW-1133">Transmembrane helix</keyword>
<proteinExistence type="predicted"/>
<feature type="compositionally biased region" description="Low complexity" evidence="1">
    <location>
        <begin position="454"/>
        <end position="463"/>
    </location>
</feature>
<protein>
    <submittedName>
        <fullName evidence="3">Uncharacterized protein</fullName>
    </submittedName>
</protein>
<feature type="compositionally biased region" description="Low complexity" evidence="1">
    <location>
        <begin position="185"/>
        <end position="222"/>
    </location>
</feature>
<organism evidence="3 4">
    <name type="scientific">Penicillium digitatum</name>
    <name type="common">Green mold</name>
    <dbReference type="NCBI Taxonomy" id="36651"/>
    <lineage>
        <taxon>Eukaryota</taxon>
        <taxon>Fungi</taxon>
        <taxon>Dikarya</taxon>
        <taxon>Ascomycota</taxon>
        <taxon>Pezizomycotina</taxon>
        <taxon>Eurotiomycetes</taxon>
        <taxon>Eurotiomycetidae</taxon>
        <taxon>Eurotiales</taxon>
        <taxon>Aspergillaceae</taxon>
        <taxon>Penicillium</taxon>
    </lineage>
</organism>
<feature type="compositionally biased region" description="Polar residues" evidence="1">
    <location>
        <begin position="410"/>
        <end position="422"/>
    </location>
</feature>
<feature type="compositionally biased region" description="Low complexity" evidence="1">
    <location>
        <begin position="265"/>
        <end position="315"/>
    </location>
</feature>
<evidence type="ECO:0000313" key="3">
    <source>
        <dbReference type="EMBL" id="QQK41101.1"/>
    </source>
</evidence>
<evidence type="ECO:0000256" key="2">
    <source>
        <dbReference type="SAM" id="Phobius"/>
    </source>
</evidence>
<gene>
    <name evidence="3" type="ORF">Pdw03_3955</name>
</gene>
<feature type="region of interest" description="Disordered" evidence="1">
    <location>
        <begin position="410"/>
        <end position="515"/>
    </location>
</feature>
<feature type="compositionally biased region" description="Basic and acidic residues" evidence="1">
    <location>
        <begin position="79"/>
        <end position="88"/>
    </location>
</feature>
<dbReference type="VEuPathDB" id="FungiDB:PDIP_74930"/>
<keyword evidence="2" id="KW-0812">Transmembrane</keyword>
<feature type="region of interest" description="Disordered" evidence="1">
    <location>
        <begin position="265"/>
        <end position="329"/>
    </location>
</feature>
<reference evidence="3 4" key="1">
    <citation type="submission" date="2020-08" db="EMBL/GenBank/DDBJ databases">
        <title>The completed genome sequence of the pathogenic ascomycete fungus Penicillium digitatum.</title>
        <authorList>
            <person name="Wang M."/>
        </authorList>
    </citation>
    <scope>NUCLEOTIDE SEQUENCE [LARGE SCALE GENOMIC DNA]</scope>
    <source>
        <strain evidence="3 4">PdW03</strain>
    </source>
</reference>
<feature type="transmembrane region" description="Helical" evidence="2">
    <location>
        <begin position="331"/>
        <end position="353"/>
    </location>
</feature>